<evidence type="ECO:0000313" key="4">
    <source>
        <dbReference type="Proteomes" id="UP001055125"/>
    </source>
</evidence>
<feature type="transmembrane region" description="Helical" evidence="2">
    <location>
        <begin position="27"/>
        <end position="55"/>
    </location>
</feature>
<sequence>MNADHALAPPQATDADRPSGRSLVAPVALLIGGVVTIAWTAFLGWGALRILIYLFGTE</sequence>
<keyword evidence="4" id="KW-1185">Reference proteome</keyword>
<keyword evidence="2" id="KW-0472">Membrane</keyword>
<reference evidence="3" key="1">
    <citation type="journal article" date="2021" name="Front. Microbiol.">
        <title>Comprehensive Comparative Genomics and Phenotyping of Methylobacterium Species.</title>
        <authorList>
            <person name="Alessa O."/>
            <person name="Ogura Y."/>
            <person name="Fujitani Y."/>
            <person name="Takami H."/>
            <person name="Hayashi T."/>
            <person name="Sahin N."/>
            <person name="Tani A."/>
        </authorList>
    </citation>
    <scope>NUCLEOTIDE SEQUENCE</scope>
    <source>
        <strain evidence="3">DSM 19015</strain>
    </source>
</reference>
<name>A0ABQ4S474_9HYPH</name>
<evidence type="ECO:0000313" key="3">
    <source>
        <dbReference type="EMBL" id="GJD97926.1"/>
    </source>
</evidence>
<reference evidence="3" key="2">
    <citation type="submission" date="2021-08" db="EMBL/GenBank/DDBJ databases">
        <authorList>
            <person name="Tani A."/>
            <person name="Ola A."/>
            <person name="Ogura Y."/>
            <person name="Katsura K."/>
            <person name="Hayashi T."/>
        </authorList>
    </citation>
    <scope>NUCLEOTIDE SEQUENCE</scope>
    <source>
        <strain evidence="3">DSM 19015</strain>
    </source>
</reference>
<accession>A0ABQ4S474</accession>
<organism evidence="3 4">
    <name type="scientific">Methylobacterium iners</name>
    <dbReference type="NCBI Taxonomy" id="418707"/>
    <lineage>
        <taxon>Bacteria</taxon>
        <taxon>Pseudomonadati</taxon>
        <taxon>Pseudomonadota</taxon>
        <taxon>Alphaproteobacteria</taxon>
        <taxon>Hyphomicrobiales</taxon>
        <taxon>Methylobacteriaceae</taxon>
        <taxon>Methylobacterium</taxon>
    </lineage>
</organism>
<proteinExistence type="predicted"/>
<feature type="region of interest" description="Disordered" evidence="1">
    <location>
        <begin position="1"/>
        <end position="20"/>
    </location>
</feature>
<comment type="caution">
    <text evidence="3">The sequence shown here is derived from an EMBL/GenBank/DDBJ whole genome shotgun (WGS) entry which is preliminary data.</text>
</comment>
<keyword evidence="2" id="KW-1133">Transmembrane helix</keyword>
<evidence type="ECO:0000256" key="1">
    <source>
        <dbReference type="SAM" id="MobiDB-lite"/>
    </source>
</evidence>
<gene>
    <name evidence="3" type="ORF">OCOJLMKI_5165</name>
</gene>
<evidence type="ECO:0000256" key="2">
    <source>
        <dbReference type="SAM" id="Phobius"/>
    </source>
</evidence>
<protein>
    <submittedName>
        <fullName evidence="3">Uncharacterized protein</fullName>
    </submittedName>
</protein>
<keyword evidence="2" id="KW-0812">Transmembrane</keyword>
<dbReference type="EMBL" id="BPQP01000129">
    <property type="protein sequence ID" value="GJD97926.1"/>
    <property type="molecule type" value="Genomic_DNA"/>
</dbReference>
<dbReference type="Proteomes" id="UP001055125">
    <property type="component" value="Unassembled WGS sequence"/>
</dbReference>